<dbReference type="EMBL" id="JAVDUJ010000001">
    <property type="protein sequence ID" value="MDR6938935.1"/>
    <property type="molecule type" value="Genomic_DNA"/>
</dbReference>
<evidence type="ECO:0000256" key="7">
    <source>
        <dbReference type="ARBA" id="ARBA00023160"/>
    </source>
</evidence>
<dbReference type="InterPro" id="IPR004568">
    <property type="entry name" value="Ppantetheine-prot_Trfase_dom"/>
</dbReference>
<feature type="binding site" evidence="8">
    <location>
        <position position="29"/>
    </location>
    <ligand>
        <name>Mg(2+)</name>
        <dbReference type="ChEBI" id="CHEBI:18420"/>
    </ligand>
</feature>
<dbReference type="GO" id="GO:0008897">
    <property type="term" value="F:holo-[acyl-carrier-protein] synthase activity"/>
    <property type="evidence" value="ECO:0007669"/>
    <property type="project" value="UniProtKB-EC"/>
</dbReference>
<dbReference type="InterPro" id="IPR008278">
    <property type="entry name" value="4-PPantetheinyl_Trfase_dom"/>
</dbReference>
<keyword evidence="2 8" id="KW-0808">Transferase</keyword>
<organism evidence="10 11">
    <name type="scientific">Arcanobacterium hippocoleae</name>
    <dbReference type="NCBI Taxonomy" id="149017"/>
    <lineage>
        <taxon>Bacteria</taxon>
        <taxon>Bacillati</taxon>
        <taxon>Actinomycetota</taxon>
        <taxon>Actinomycetes</taxon>
        <taxon>Actinomycetales</taxon>
        <taxon>Actinomycetaceae</taxon>
        <taxon>Arcanobacterium</taxon>
    </lineage>
</organism>
<dbReference type="EC" id="2.7.8.7" evidence="8"/>
<dbReference type="InterPro" id="IPR037143">
    <property type="entry name" value="4-PPantetheinyl_Trfase_dom_sf"/>
</dbReference>
<dbReference type="InterPro" id="IPR002582">
    <property type="entry name" value="ACPS"/>
</dbReference>
<comment type="catalytic activity">
    <reaction evidence="8">
        <text>apo-[ACP] + CoA = holo-[ACP] + adenosine 3',5'-bisphosphate + H(+)</text>
        <dbReference type="Rhea" id="RHEA:12068"/>
        <dbReference type="Rhea" id="RHEA-COMP:9685"/>
        <dbReference type="Rhea" id="RHEA-COMP:9690"/>
        <dbReference type="ChEBI" id="CHEBI:15378"/>
        <dbReference type="ChEBI" id="CHEBI:29999"/>
        <dbReference type="ChEBI" id="CHEBI:57287"/>
        <dbReference type="ChEBI" id="CHEBI:58343"/>
        <dbReference type="ChEBI" id="CHEBI:64479"/>
        <dbReference type="EC" id="2.7.8.7"/>
    </reaction>
</comment>
<keyword evidence="3 8" id="KW-0479">Metal-binding</keyword>
<keyword evidence="7 8" id="KW-0275">Fatty acid biosynthesis</keyword>
<keyword evidence="8" id="KW-0963">Cytoplasm</keyword>
<evidence type="ECO:0000256" key="8">
    <source>
        <dbReference type="HAMAP-Rule" id="MF_00101"/>
    </source>
</evidence>
<comment type="subcellular location">
    <subcellularLocation>
        <location evidence="8">Cytoplasm</location>
    </subcellularLocation>
</comment>
<protein>
    <recommendedName>
        <fullName evidence="8">Holo-[acyl-carrier-protein] synthase</fullName>
        <shortName evidence="8">Holo-ACP synthase</shortName>
        <ecNumber evidence="8">2.7.8.7</ecNumber>
    </recommendedName>
    <alternativeName>
        <fullName evidence="8">4'-phosphopantetheinyl transferase AcpS</fullName>
    </alternativeName>
</protein>
<dbReference type="HAMAP" id="MF_00101">
    <property type="entry name" value="AcpS"/>
    <property type="match status" value="1"/>
</dbReference>
<dbReference type="NCBIfam" id="TIGR00556">
    <property type="entry name" value="pantethn_trn"/>
    <property type="match status" value="1"/>
</dbReference>
<evidence type="ECO:0000256" key="2">
    <source>
        <dbReference type="ARBA" id="ARBA00022679"/>
    </source>
</evidence>
<feature type="domain" description="4'-phosphopantetheinyl transferase" evidence="9">
    <location>
        <begin position="25"/>
        <end position="122"/>
    </location>
</feature>
<gene>
    <name evidence="8" type="primary">acpS</name>
    <name evidence="10" type="ORF">J2S36_000478</name>
</gene>
<dbReference type="RefSeq" id="WP_309955149.1">
    <property type="nucleotide sequence ID" value="NZ_JAVDUJ010000001.1"/>
</dbReference>
<dbReference type="Proteomes" id="UP001266099">
    <property type="component" value="Unassembled WGS sequence"/>
</dbReference>
<keyword evidence="6 8" id="KW-0443">Lipid metabolism</keyword>
<accession>A0ABU1T0Q7</accession>
<dbReference type="Pfam" id="PF01648">
    <property type="entry name" value="ACPS"/>
    <property type="match status" value="1"/>
</dbReference>
<evidence type="ECO:0000256" key="3">
    <source>
        <dbReference type="ARBA" id="ARBA00022723"/>
    </source>
</evidence>
<comment type="function">
    <text evidence="8">Transfers the 4'-phosphopantetheine moiety from coenzyme A to a Ser of acyl-carrier-protein.</text>
</comment>
<comment type="cofactor">
    <cofactor evidence="8">
        <name>Mg(2+)</name>
        <dbReference type="ChEBI" id="CHEBI:18420"/>
    </cofactor>
</comment>
<keyword evidence="11" id="KW-1185">Reference proteome</keyword>
<keyword evidence="4 8" id="KW-0276">Fatty acid metabolism</keyword>
<name>A0ABU1T0Q7_9ACTO</name>
<sequence length="182" mass="20208">MRNEDNSLDAQLQPVLWEGSKYALGIGVDLVAIPDFLLQLNQAGSTFRNVFSAAELRNARRRAAVTGNSPDYHLAARWAGKEAFLKAWSNLLLGKPPVINPEKVIFSEIEVLADYYWRPQLVLSGTVAAKFRESLEKSSEIKLACTETCDHIGRKAQAQISLSHDGEYAIAYVQIALFPCEL</sequence>
<dbReference type="Gene3D" id="3.90.470.20">
    <property type="entry name" value="4'-phosphopantetheinyl transferase domain"/>
    <property type="match status" value="1"/>
</dbReference>
<reference evidence="10 11" key="1">
    <citation type="submission" date="2023-07" db="EMBL/GenBank/DDBJ databases">
        <title>Sequencing the genomes of 1000 actinobacteria strains.</title>
        <authorList>
            <person name="Klenk H.-P."/>
        </authorList>
    </citation>
    <scope>NUCLEOTIDE SEQUENCE [LARGE SCALE GENOMIC DNA]</scope>
    <source>
        <strain evidence="10 11">DSM 15539</strain>
    </source>
</reference>
<evidence type="ECO:0000256" key="4">
    <source>
        <dbReference type="ARBA" id="ARBA00022832"/>
    </source>
</evidence>
<evidence type="ECO:0000256" key="5">
    <source>
        <dbReference type="ARBA" id="ARBA00022842"/>
    </source>
</evidence>
<proteinExistence type="inferred from homology"/>
<comment type="similarity">
    <text evidence="8">Belongs to the P-Pant transferase superfamily. AcpS family.</text>
</comment>
<evidence type="ECO:0000313" key="11">
    <source>
        <dbReference type="Proteomes" id="UP001266099"/>
    </source>
</evidence>
<evidence type="ECO:0000256" key="6">
    <source>
        <dbReference type="ARBA" id="ARBA00023098"/>
    </source>
</evidence>
<evidence type="ECO:0000256" key="1">
    <source>
        <dbReference type="ARBA" id="ARBA00022516"/>
    </source>
</evidence>
<keyword evidence="5 8" id="KW-0460">Magnesium</keyword>
<comment type="caution">
    <text evidence="10">The sequence shown here is derived from an EMBL/GenBank/DDBJ whole genome shotgun (WGS) entry which is preliminary data.</text>
</comment>
<keyword evidence="1 8" id="KW-0444">Lipid biosynthesis</keyword>
<evidence type="ECO:0000259" key="9">
    <source>
        <dbReference type="Pfam" id="PF01648"/>
    </source>
</evidence>
<feature type="binding site" evidence="8">
    <location>
        <position position="82"/>
    </location>
    <ligand>
        <name>Mg(2+)</name>
        <dbReference type="ChEBI" id="CHEBI:18420"/>
    </ligand>
</feature>
<dbReference type="SUPFAM" id="SSF56214">
    <property type="entry name" value="4'-phosphopantetheinyl transferase"/>
    <property type="match status" value="1"/>
</dbReference>
<evidence type="ECO:0000313" key="10">
    <source>
        <dbReference type="EMBL" id="MDR6938935.1"/>
    </source>
</evidence>